<feature type="compositionally biased region" description="Basic and acidic residues" evidence="1">
    <location>
        <begin position="201"/>
        <end position="212"/>
    </location>
</feature>
<dbReference type="EMBL" id="HG994582">
    <property type="protein sequence ID" value="CAF2882006.1"/>
    <property type="molecule type" value="Genomic_DNA"/>
</dbReference>
<feature type="region of interest" description="Disordered" evidence="1">
    <location>
        <begin position="341"/>
        <end position="435"/>
    </location>
</feature>
<dbReference type="GO" id="GO:0007009">
    <property type="term" value="P:plasma membrane organization"/>
    <property type="evidence" value="ECO:0007669"/>
    <property type="project" value="InterPro"/>
</dbReference>
<dbReference type="GO" id="GO:0009898">
    <property type="term" value="C:cytoplasmic side of plasma membrane"/>
    <property type="evidence" value="ECO:0007669"/>
    <property type="project" value="TreeGrafter"/>
</dbReference>
<feature type="region of interest" description="Disordered" evidence="1">
    <location>
        <begin position="632"/>
        <end position="718"/>
    </location>
</feature>
<dbReference type="OrthoDB" id="10061327at2759"/>
<evidence type="ECO:0000313" key="2">
    <source>
        <dbReference type="EMBL" id="CAF2882006.1"/>
    </source>
</evidence>
<dbReference type="Gene3D" id="1.20.1270.60">
    <property type="entry name" value="Arfaptin homology (AH) domain/BAR domain"/>
    <property type="match status" value="1"/>
</dbReference>
<reference evidence="2" key="1">
    <citation type="submission" date="2021-02" db="EMBL/GenBank/DDBJ databases">
        <authorList>
            <person name="Bekaert M."/>
        </authorList>
    </citation>
    <scope>NUCLEOTIDE SEQUENCE</scope>
    <source>
        <strain evidence="2">IoA-00</strain>
    </source>
</reference>
<feature type="compositionally biased region" description="Low complexity" evidence="1">
    <location>
        <begin position="225"/>
        <end position="236"/>
    </location>
</feature>
<feature type="compositionally biased region" description="Polar residues" evidence="1">
    <location>
        <begin position="370"/>
        <end position="398"/>
    </location>
</feature>
<feature type="region of interest" description="Disordered" evidence="1">
    <location>
        <begin position="563"/>
        <end position="620"/>
    </location>
</feature>
<feature type="compositionally biased region" description="Pro residues" evidence="1">
    <location>
        <begin position="644"/>
        <end position="659"/>
    </location>
</feature>
<dbReference type="GO" id="GO:0030031">
    <property type="term" value="P:cell projection assembly"/>
    <property type="evidence" value="ECO:0007669"/>
    <property type="project" value="TreeGrafter"/>
</dbReference>
<feature type="region of interest" description="Disordered" evidence="1">
    <location>
        <begin position="731"/>
        <end position="764"/>
    </location>
</feature>
<evidence type="ECO:0000256" key="1">
    <source>
        <dbReference type="SAM" id="MobiDB-lite"/>
    </source>
</evidence>
<dbReference type="Pfam" id="PF08397">
    <property type="entry name" value="IMD"/>
    <property type="match status" value="1"/>
</dbReference>
<protein>
    <submittedName>
        <fullName evidence="2">MTSS1</fullName>
    </submittedName>
</protein>
<dbReference type="PROSITE" id="PS51338">
    <property type="entry name" value="IMD"/>
    <property type="match status" value="1"/>
</dbReference>
<feature type="region of interest" description="Disordered" evidence="1">
    <location>
        <begin position="201"/>
        <end position="236"/>
    </location>
</feature>
<dbReference type="PANTHER" id="PTHR15708:SF4">
    <property type="entry name" value="FI21477P1-RELATED"/>
    <property type="match status" value="1"/>
</dbReference>
<proteinExistence type="predicted"/>
<dbReference type="InterPro" id="IPR013606">
    <property type="entry name" value="I-BAR_dom"/>
</dbReference>
<feature type="compositionally biased region" description="Low complexity" evidence="1">
    <location>
        <begin position="597"/>
        <end position="611"/>
    </location>
</feature>
<organism evidence="2 3">
    <name type="scientific">Lepeophtheirus salmonis</name>
    <name type="common">Salmon louse</name>
    <name type="synonym">Caligus salmonis</name>
    <dbReference type="NCBI Taxonomy" id="72036"/>
    <lineage>
        <taxon>Eukaryota</taxon>
        <taxon>Metazoa</taxon>
        <taxon>Ecdysozoa</taxon>
        <taxon>Arthropoda</taxon>
        <taxon>Crustacea</taxon>
        <taxon>Multicrustacea</taxon>
        <taxon>Hexanauplia</taxon>
        <taxon>Copepoda</taxon>
        <taxon>Siphonostomatoida</taxon>
        <taxon>Caligidae</taxon>
        <taxon>Lepeophtheirus</taxon>
    </lineage>
</organism>
<dbReference type="Proteomes" id="UP000675881">
    <property type="component" value="Chromosome 3"/>
</dbReference>
<dbReference type="GO" id="GO:0003779">
    <property type="term" value="F:actin binding"/>
    <property type="evidence" value="ECO:0007669"/>
    <property type="project" value="InterPro"/>
</dbReference>
<feature type="compositionally biased region" description="Low complexity" evidence="1">
    <location>
        <begin position="341"/>
        <end position="358"/>
    </location>
</feature>
<sequence length="911" mass="101177">MARIIQSVRGIRPRPLEFKHRGIQCKSVRINKSSCGRRNGNKGDVCNSGTVSKKPPSRTGLTLVQSIMESFEIVDRECSALGGLFQLVVNDMKTGVPYYEEFVNRAAKLHSQLKNTILSLGTFLDAFQKIADAATNARGGTREIGACLTRIVIRHKAMESRLKTLCSALLDCMILPLQDKIEDWKKTGSLLDKEHAKDYKKNRSEYKKKSENYARLQKKHKKNPSKGSSNGNCNNNSNSILESSLMEVNKQMKVLEDTEKNAVRKVLTEERLRYCTLVACLKPLIDEEVFMVSEFQQLEEISKKVSNATEDPFKLPPASEQVITDIISTKKWRAKSSMCSISSAGSSAGSPSHQSVSANSKNNIRHRSLSQHNPSSTLGPMRLSSISSQDSGFTSQDTLFIRPHSPTSRSKLAGNVQDNEGVGLRGVTGAPPPGDRPHTISSAYEKGHQRPQLQPYTFAPPPSMNEILEESHTENNNASNYATPIQNRQQKPQGGGGGFGGTLLRRFGSQEKPPVPQRCVSLERPNIPQNKSVVPVFHANKDDMVLPQPVYMNMNDLANMRKKNEMKQQQQEEFDLKTPTTEELSGVPDIKNGDGGSSSNSDSSSGYGSQSTVRLEDQTQQDGSTFLQNGATLRRSNSHHHPSRPPPPARMPTTPPPAPLSHIEESPPNYGGSNSTTPRGSMENLPPPPPHLLHSDEEDDDIANSKRSPPEEVISQRSLSVADSIRALQNINHKPASPKNLRRAHSVASGECGGRSPGLQSQNKRALEQVLNTKLNKHQHPTEQQIYAPAPLQQQQQQQMGVHGMPDGDHYGFGIQFYQHQNQFYHHHQQQVKDVGQQPGYDQIMNDIDEKMRSRPQPPPPCQRCDHLFNKPSWVDQPLSHRAHMRNKRRIEYADGSSHALSPMSRIVGLI</sequence>
<evidence type="ECO:0000313" key="3">
    <source>
        <dbReference type="Proteomes" id="UP000675881"/>
    </source>
</evidence>
<gene>
    <name evidence="2" type="ORF">LSAA_7157</name>
</gene>
<dbReference type="SUPFAM" id="SSF103657">
    <property type="entry name" value="BAR/IMD domain-like"/>
    <property type="match status" value="1"/>
</dbReference>
<accession>A0A7R8H5K1</accession>
<dbReference type="AlphaFoldDB" id="A0A7R8H5K1"/>
<keyword evidence="3" id="KW-1185">Reference proteome</keyword>
<dbReference type="PANTHER" id="PTHR15708">
    <property type="entry name" value="ACTIN BUNDLING/MISSING IN METASTASIS-RELATED"/>
    <property type="match status" value="1"/>
</dbReference>
<dbReference type="InterPro" id="IPR027267">
    <property type="entry name" value="AH/BAR_dom_sf"/>
</dbReference>
<name>A0A7R8H5K1_LEPSM</name>
<dbReference type="GO" id="GO:0005543">
    <property type="term" value="F:phospholipid binding"/>
    <property type="evidence" value="ECO:0007669"/>
    <property type="project" value="TreeGrafter"/>
</dbReference>
<dbReference type="GO" id="GO:0015629">
    <property type="term" value="C:actin cytoskeleton"/>
    <property type="evidence" value="ECO:0007669"/>
    <property type="project" value="TreeGrafter"/>
</dbReference>
<dbReference type="InterPro" id="IPR030127">
    <property type="entry name" value="MTSS1/MTSS2"/>
</dbReference>